<evidence type="ECO:0000256" key="5">
    <source>
        <dbReference type="ARBA" id="ARBA00022776"/>
    </source>
</evidence>
<feature type="domain" description="RING-type" evidence="9">
    <location>
        <begin position="26"/>
        <end position="86"/>
    </location>
</feature>
<evidence type="ECO:0000313" key="11">
    <source>
        <dbReference type="Proteomes" id="UP001280581"/>
    </source>
</evidence>
<dbReference type="InterPro" id="IPR001841">
    <property type="entry name" value="Znf_RING"/>
</dbReference>
<evidence type="ECO:0000256" key="6">
    <source>
        <dbReference type="ARBA" id="ARBA00022833"/>
    </source>
</evidence>
<dbReference type="EMBL" id="WVTA01000002">
    <property type="protein sequence ID" value="KAK3215796.1"/>
    <property type="molecule type" value="Genomic_DNA"/>
</dbReference>
<dbReference type="PROSITE" id="PS50089">
    <property type="entry name" value="ZF_RING_2"/>
    <property type="match status" value="1"/>
</dbReference>
<protein>
    <recommendedName>
        <fullName evidence="1">Anaphase-promoting complex subunit 11</fullName>
    </recommendedName>
</protein>
<dbReference type="GO" id="GO:0061630">
    <property type="term" value="F:ubiquitin protein ligase activity"/>
    <property type="evidence" value="ECO:0007669"/>
    <property type="project" value="InterPro"/>
</dbReference>
<dbReference type="CDD" id="cd16448">
    <property type="entry name" value="RING-H2"/>
    <property type="match status" value="1"/>
</dbReference>
<dbReference type="Gene3D" id="3.30.40.10">
    <property type="entry name" value="Zinc/RING finger domain, C3HC4 (zinc finger)"/>
    <property type="match status" value="1"/>
</dbReference>
<dbReference type="GO" id="GO:0016567">
    <property type="term" value="P:protein ubiquitination"/>
    <property type="evidence" value="ECO:0007669"/>
    <property type="project" value="TreeGrafter"/>
</dbReference>
<dbReference type="GO" id="GO:0051301">
    <property type="term" value="P:cell division"/>
    <property type="evidence" value="ECO:0007669"/>
    <property type="project" value="UniProtKB-KW"/>
</dbReference>
<dbReference type="AlphaFoldDB" id="A0AAN6RLT4"/>
<dbReference type="GO" id="GO:0008270">
    <property type="term" value="F:zinc ion binding"/>
    <property type="evidence" value="ECO:0007669"/>
    <property type="project" value="UniProtKB-KW"/>
</dbReference>
<evidence type="ECO:0000256" key="8">
    <source>
        <dbReference type="SAM" id="MobiDB-lite"/>
    </source>
</evidence>
<keyword evidence="5" id="KW-0131">Cell cycle</keyword>
<dbReference type="SUPFAM" id="SSF57850">
    <property type="entry name" value="RING/U-box"/>
    <property type="match status" value="1"/>
</dbReference>
<evidence type="ECO:0000313" key="10">
    <source>
        <dbReference type="EMBL" id="KAK3215796.1"/>
    </source>
</evidence>
<evidence type="ECO:0000256" key="3">
    <source>
        <dbReference type="ARBA" id="ARBA00022723"/>
    </source>
</evidence>
<dbReference type="InterPro" id="IPR024991">
    <property type="entry name" value="RING-H2_APC11"/>
</dbReference>
<dbReference type="GO" id="GO:0005680">
    <property type="term" value="C:anaphase-promoting complex"/>
    <property type="evidence" value="ECO:0007669"/>
    <property type="project" value="InterPro"/>
</dbReference>
<dbReference type="PANTHER" id="PTHR45969">
    <property type="entry name" value="RING ZINC FINGER PROTEIN-RELATED"/>
    <property type="match status" value="1"/>
</dbReference>
<dbReference type="PANTHER" id="PTHR45969:SF69">
    <property type="entry name" value="FINGER DOMAIN PROTEIN, PUTATIVE (AFU_ORTHOLOGUE AFUA_3G12190)-RELATED"/>
    <property type="match status" value="1"/>
</dbReference>
<keyword evidence="5" id="KW-0498">Mitosis</keyword>
<evidence type="ECO:0000256" key="4">
    <source>
        <dbReference type="ARBA" id="ARBA00022771"/>
    </source>
</evidence>
<dbReference type="SMART" id="SM00184">
    <property type="entry name" value="RING"/>
    <property type="match status" value="1"/>
</dbReference>
<accession>A0AAN6RLT4</accession>
<proteinExistence type="predicted"/>
<evidence type="ECO:0000256" key="7">
    <source>
        <dbReference type="PROSITE-ProRule" id="PRU00175"/>
    </source>
</evidence>
<dbReference type="GO" id="GO:0031145">
    <property type="term" value="P:anaphase-promoting complex-dependent catabolic process"/>
    <property type="evidence" value="ECO:0007669"/>
    <property type="project" value="InterPro"/>
</dbReference>
<dbReference type="GO" id="GO:0097602">
    <property type="term" value="F:cullin family protein binding"/>
    <property type="evidence" value="ECO:0007669"/>
    <property type="project" value="InterPro"/>
</dbReference>
<gene>
    <name evidence="10" type="ORF">GRF29_8g1124937</name>
</gene>
<keyword evidence="11" id="KW-1185">Reference proteome</keyword>
<organism evidence="10 11">
    <name type="scientific">Pseudopithomyces chartarum</name>
    <dbReference type="NCBI Taxonomy" id="1892770"/>
    <lineage>
        <taxon>Eukaryota</taxon>
        <taxon>Fungi</taxon>
        <taxon>Dikarya</taxon>
        <taxon>Ascomycota</taxon>
        <taxon>Pezizomycotina</taxon>
        <taxon>Dothideomycetes</taxon>
        <taxon>Pleosporomycetidae</taxon>
        <taxon>Pleosporales</taxon>
        <taxon>Massarineae</taxon>
        <taxon>Didymosphaeriaceae</taxon>
        <taxon>Pseudopithomyces</taxon>
    </lineage>
</organism>
<evidence type="ECO:0000256" key="1">
    <source>
        <dbReference type="ARBA" id="ARBA00013928"/>
    </source>
</evidence>
<dbReference type="Proteomes" id="UP001280581">
    <property type="component" value="Unassembled WGS sequence"/>
</dbReference>
<name>A0AAN6RLT4_9PLEO</name>
<keyword evidence="4 7" id="KW-0863">Zinc-finger</keyword>
<feature type="region of interest" description="Disordered" evidence="8">
    <location>
        <begin position="108"/>
        <end position="174"/>
    </location>
</feature>
<evidence type="ECO:0000259" key="9">
    <source>
        <dbReference type="PROSITE" id="PS50089"/>
    </source>
</evidence>
<sequence>MDASLLSIEDFLEILMECKVGEGWECIICTDKAPTEDGDDTEVSKILEIGDVPVETPTCHHVFHHSCLYKWIIGNQDNHHRCPMCRTELFNAAADQGYLMAMRFVPDHNDEDMEDDDAEDTDPEDTDNNSDDNYDTNSHAGGENLYDGAFEAGTDFEMDIDDDQNEGSDVPDDEMTNYIAQAIREIKDDFSE</sequence>
<keyword evidence="2" id="KW-0132">Cell division</keyword>
<reference evidence="10 11" key="1">
    <citation type="submission" date="2021-02" db="EMBL/GenBank/DDBJ databases">
        <title>Genome assembly of Pseudopithomyces chartarum.</title>
        <authorList>
            <person name="Jauregui R."/>
            <person name="Singh J."/>
            <person name="Voisey C."/>
        </authorList>
    </citation>
    <scope>NUCLEOTIDE SEQUENCE [LARGE SCALE GENOMIC DNA]</scope>
    <source>
        <strain evidence="10 11">AGR01</strain>
    </source>
</reference>
<keyword evidence="6" id="KW-0862">Zinc</keyword>
<dbReference type="InterPro" id="IPR013083">
    <property type="entry name" value="Znf_RING/FYVE/PHD"/>
</dbReference>
<feature type="compositionally biased region" description="Acidic residues" evidence="8">
    <location>
        <begin position="154"/>
        <end position="174"/>
    </location>
</feature>
<feature type="compositionally biased region" description="Acidic residues" evidence="8">
    <location>
        <begin position="109"/>
        <end position="134"/>
    </location>
</feature>
<dbReference type="Pfam" id="PF12861">
    <property type="entry name" value="zf-ANAPC11"/>
    <property type="match status" value="1"/>
</dbReference>
<evidence type="ECO:0000256" key="2">
    <source>
        <dbReference type="ARBA" id="ARBA00022618"/>
    </source>
</evidence>
<comment type="caution">
    <text evidence="10">The sequence shown here is derived from an EMBL/GenBank/DDBJ whole genome shotgun (WGS) entry which is preliminary data.</text>
</comment>
<keyword evidence="3" id="KW-0479">Metal-binding</keyword>